<dbReference type="CDD" id="cd00385">
    <property type="entry name" value="Isoprenoid_Biosyn_C1"/>
    <property type="match status" value="1"/>
</dbReference>
<dbReference type="InterPro" id="IPR033749">
    <property type="entry name" value="Polyprenyl_synt_CS"/>
</dbReference>
<evidence type="ECO:0000313" key="9">
    <source>
        <dbReference type="Proteomes" id="UP001055439"/>
    </source>
</evidence>
<evidence type="ECO:0000256" key="7">
    <source>
        <dbReference type="RuleBase" id="RU004466"/>
    </source>
</evidence>
<evidence type="ECO:0000313" key="8">
    <source>
        <dbReference type="EMBL" id="URE25801.1"/>
    </source>
</evidence>
<dbReference type="PANTHER" id="PTHR11525:SF0">
    <property type="entry name" value="FARNESYL PYROPHOSPHATE SYNTHASE"/>
    <property type="match status" value="1"/>
</dbReference>
<keyword evidence="5" id="KW-0460">Magnesium</keyword>
<dbReference type="Gene3D" id="1.10.600.10">
    <property type="entry name" value="Farnesyl Diphosphate Synthase"/>
    <property type="match status" value="3"/>
</dbReference>
<dbReference type="InterPro" id="IPR008949">
    <property type="entry name" value="Isoprenoid_synthase_dom_sf"/>
</dbReference>
<dbReference type="GO" id="GO:0004337">
    <property type="term" value="F:(2E,6E)-farnesyl diphosphate synthase activity"/>
    <property type="evidence" value="ECO:0007669"/>
    <property type="project" value="TreeGrafter"/>
</dbReference>
<dbReference type="GO" id="GO:0004161">
    <property type="term" value="F:dimethylallyltranstransferase activity"/>
    <property type="evidence" value="ECO:0007669"/>
    <property type="project" value="TreeGrafter"/>
</dbReference>
<proteinExistence type="inferred from homology"/>
<dbReference type="PANTHER" id="PTHR11525">
    <property type="entry name" value="FARNESYL-PYROPHOSPHATE SYNTHETASE"/>
    <property type="match status" value="1"/>
</dbReference>
<evidence type="ECO:0000256" key="1">
    <source>
        <dbReference type="ARBA" id="ARBA00001946"/>
    </source>
</evidence>
<dbReference type="Pfam" id="PF00348">
    <property type="entry name" value="polyprenyl_synt"/>
    <property type="match status" value="1"/>
</dbReference>
<dbReference type="OrthoDB" id="10257492at2759"/>
<organism evidence="8 9">
    <name type="scientific">Musa troglodytarum</name>
    <name type="common">fe'i banana</name>
    <dbReference type="NCBI Taxonomy" id="320322"/>
    <lineage>
        <taxon>Eukaryota</taxon>
        <taxon>Viridiplantae</taxon>
        <taxon>Streptophyta</taxon>
        <taxon>Embryophyta</taxon>
        <taxon>Tracheophyta</taxon>
        <taxon>Spermatophyta</taxon>
        <taxon>Magnoliopsida</taxon>
        <taxon>Liliopsida</taxon>
        <taxon>Zingiberales</taxon>
        <taxon>Musaceae</taxon>
        <taxon>Musa</taxon>
    </lineage>
</organism>
<sequence>MAAAGTNGAVVVGGGGGDLKATFRQIYDRLKSELLQDDAFDYTDEARQWIDRMLDYNVPGGKLNRGLSVIDSYKLLKEGNQLNDEEVGLIAVNDGILLRNHIPRILKRHFKGKPYYVDLLDLFNEVACALLMAGENLDNFVDVKNILVEMGTYFQVQDDFLDCFGDPEVIGKIGTDIEDFKCSWLVVQALQRADENQMKTLSEIYGKSDPTCVAKVKSIYRDLDLQNVFTEYEWTSYEQLISSIEAQPSKAVQGVLKNASNEHINDSTYRATPLIRIDHNIFYAFFSDKKQDEQ</sequence>
<dbReference type="GO" id="GO:0046872">
    <property type="term" value="F:metal ion binding"/>
    <property type="evidence" value="ECO:0007669"/>
    <property type="project" value="UniProtKB-KW"/>
</dbReference>
<evidence type="ECO:0000256" key="2">
    <source>
        <dbReference type="ARBA" id="ARBA00006706"/>
    </source>
</evidence>
<comment type="cofactor">
    <cofactor evidence="1">
        <name>Mg(2+)</name>
        <dbReference type="ChEBI" id="CHEBI:18420"/>
    </cofactor>
</comment>
<keyword evidence="9" id="KW-1185">Reference proteome</keyword>
<protein>
    <submittedName>
        <fullName evidence="8">Farnesyl</fullName>
    </submittedName>
</protein>
<dbReference type="Proteomes" id="UP001055439">
    <property type="component" value="Chromosome 8"/>
</dbReference>
<dbReference type="AlphaFoldDB" id="A0A9E7H2W8"/>
<name>A0A9E7H2W8_9LILI</name>
<dbReference type="EMBL" id="CP097510">
    <property type="protein sequence ID" value="URE25801.1"/>
    <property type="molecule type" value="Genomic_DNA"/>
</dbReference>
<gene>
    <name evidence="8" type="ORF">MUK42_33838</name>
</gene>
<keyword evidence="3 7" id="KW-0808">Transferase</keyword>
<dbReference type="SUPFAM" id="SSF48576">
    <property type="entry name" value="Terpenoid synthases"/>
    <property type="match status" value="1"/>
</dbReference>
<evidence type="ECO:0000256" key="6">
    <source>
        <dbReference type="ARBA" id="ARBA00023229"/>
    </source>
</evidence>
<keyword evidence="6" id="KW-0414">Isoprene biosynthesis</keyword>
<evidence type="ECO:0000256" key="3">
    <source>
        <dbReference type="ARBA" id="ARBA00022679"/>
    </source>
</evidence>
<dbReference type="InterPro" id="IPR039702">
    <property type="entry name" value="FPS1-like"/>
</dbReference>
<dbReference type="GO" id="GO:0045337">
    <property type="term" value="P:farnesyl diphosphate biosynthetic process"/>
    <property type="evidence" value="ECO:0007669"/>
    <property type="project" value="TreeGrafter"/>
</dbReference>
<comment type="similarity">
    <text evidence="2 7">Belongs to the FPP/GGPP synthase family.</text>
</comment>
<reference evidence="8" key="1">
    <citation type="submission" date="2022-05" db="EMBL/GenBank/DDBJ databases">
        <title>The Musa troglodytarum L. genome provides insights into the mechanism of non-climacteric behaviour and enrichment of carotenoids.</title>
        <authorList>
            <person name="Wang J."/>
        </authorList>
    </citation>
    <scope>NUCLEOTIDE SEQUENCE</scope>
    <source>
        <tissue evidence="8">Leaf</tissue>
    </source>
</reference>
<dbReference type="GO" id="GO:0005737">
    <property type="term" value="C:cytoplasm"/>
    <property type="evidence" value="ECO:0007669"/>
    <property type="project" value="TreeGrafter"/>
</dbReference>
<evidence type="ECO:0000256" key="5">
    <source>
        <dbReference type="ARBA" id="ARBA00022842"/>
    </source>
</evidence>
<evidence type="ECO:0000256" key="4">
    <source>
        <dbReference type="ARBA" id="ARBA00022723"/>
    </source>
</evidence>
<dbReference type="PROSITE" id="PS00444">
    <property type="entry name" value="POLYPRENYL_SYNTHASE_2"/>
    <property type="match status" value="1"/>
</dbReference>
<keyword evidence="4" id="KW-0479">Metal-binding</keyword>
<accession>A0A9E7H2W8</accession>
<dbReference type="InterPro" id="IPR000092">
    <property type="entry name" value="Polyprenyl_synt"/>
</dbReference>